<gene>
    <name evidence="8 10" type="primary">tadA</name>
    <name evidence="10" type="ORF">ORY91_000489</name>
    <name evidence="11" type="ORF">V9W64_01815</name>
</gene>
<accession>A0A9X4E093</accession>
<dbReference type="AlphaFoldDB" id="A0A9X4E093"/>
<evidence type="ECO:0000256" key="4">
    <source>
        <dbReference type="ARBA" id="ARBA00022723"/>
    </source>
</evidence>
<dbReference type="EMBL" id="JAPQFL010000001">
    <property type="protein sequence ID" value="MDD9327108.1"/>
    <property type="molecule type" value="Genomic_DNA"/>
</dbReference>
<reference evidence="10" key="1">
    <citation type="submission" date="2022-10" db="EMBL/GenBank/DDBJ databases">
        <authorList>
            <person name="Boutroux M."/>
        </authorList>
    </citation>
    <scope>NUCLEOTIDE SEQUENCE</scope>
    <source>
        <strain evidence="10">51.81</strain>
    </source>
</reference>
<comment type="subunit">
    <text evidence="2 8">Homodimer.</text>
</comment>
<keyword evidence="5 8" id="KW-0378">Hydrolase</keyword>
<keyword evidence="12" id="KW-1185">Reference proteome</keyword>
<comment type="similarity">
    <text evidence="1">Belongs to the cytidine and deoxycytidylate deaminase family. ADAT2 subfamily.</text>
</comment>
<sequence length="241" mass="25947">MPFQTSFAPSTLAALHRIGIRSRQDLQAAGAVYTFLLLKAAGCTFTRSILWQLTAETDGIAASSLTQSDKQRLLDEVRRHPPVALPPDTAEAARHMHHALEQAAAAAAAGEIPVGAVVVKNGRIIAAAHNQSITRRDISAHAEIRALAAAGAELGNYRLDGCDVYITLEPCAMCSSALIQARVRRVIYGAAEPKTGAAGSVINLFAEGRLNRHTAVFGGIEAETCRRQLQDFFRNRRPETR</sequence>
<evidence type="ECO:0000313" key="12">
    <source>
        <dbReference type="Proteomes" id="UP001149607"/>
    </source>
</evidence>
<dbReference type="NCBIfam" id="NF008113">
    <property type="entry name" value="PRK10860.1"/>
    <property type="match status" value="1"/>
</dbReference>
<reference evidence="11" key="2">
    <citation type="submission" date="2024-02" db="EMBL/GenBank/DDBJ databases">
        <title>Neisseria leonii sp. nov.</title>
        <authorList>
            <person name="Boutroux M."/>
            <person name="Favre-Rochex S."/>
            <person name="Gorgette O."/>
            <person name="Touak G."/>
            <person name="Muhle E."/>
            <person name="Chesneau O."/>
            <person name="Clermont D."/>
            <person name="Rahi P."/>
        </authorList>
    </citation>
    <scope>NUCLEOTIDE SEQUENCE</scope>
    <source>
        <strain evidence="11">51.81</strain>
    </source>
</reference>
<dbReference type="PANTHER" id="PTHR11079">
    <property type="entry name" value="CYTOSINE DEAMINASE FAMILY MEMBER"/>
    <property type="match status" value="1"/>
</dbReference>
<organism evidence="10">
    <name type="scientific">Neisseria leonii</name>
    <dbReference type="NCBI Taxonomy" id="2995413"/>
    <lineage>
        <taxon>Bacteria</taxon>
        <taxon>Pseudomonadati</taxon>
        <taxon>Pseudomonadota</taxon>
        <taxon>Betaproteobacteria</taxon>
        <taxon>Neisseriales</taxon>
        <taxon>Neisseriaceae</taxon>
        <taxon>Neisseria</taxon>
    </lineage>
</organism>
<dbReference type="HAMAP" id="MF_00972">
    <property type="entry name" value="tRNA_aden_deaminase"/>
    <property type="match status" value="1"/>
</dbReference>
<feature type="domain" description="CMP/dCMP-type deaminase" evidence="9">
    <location>
        <begin position="90"/>
        <end position="201"/>
    </location>
</feature>
<evidence type="ECO:0000313" key="11">
    <source>
        <dbReference type="EMBL" id="WWY03505.1"/>
    </source>
</evidence>
<protein>
    <recommendedName>
        <fullName evidence="8">tRNA-specific adenosine deaminase</fullName>
        <ecNumber evidence="8">3.5.4.33</ecNumber>
    </recommendedName>
</protein>
<dbReference type="RefSeq" id="WP_274584394.1">
    <property type="nucleotide sequence ID" value="NZ_CP146598.1"/>
</dbReference>
<name>A0A9X4E093_9NEIS</name>
<evidence type="ECO:0000256" key="7">
    <source>
        <dbReference type="ARBA" id="ARBA00048045"/>
    </source>
</evidence>
<dbReference type="PANTHER" id="PTHR11079:SF202">
    <property type="entry name" value="TRNA-SPECIFIC ADENOSINE DEAMINASE"/>
    <property type="match status" value="1"/>
</dbReference>
<dbReference type="PROSITE" id="PS51747">
    <property type="entry name" value="CYT_DCMP_DEAMINASES_2"/>
    <property type="match status" value="1"/>
</dbReference>
<dbReference type="Pfam" id="PF00383">
    <property type="entry name" value="dCMP_cyt_deam_1"/>
    <property type="match status" value="1"/>
</dbReference>
<feature type="binding site" evidence="8">
    <location>
        <position position="174"/>
    </location>
    <ligand>
        <name>Zn(2+)</name>
        <dbReference type="ChEBI" id="CHEBI:29105"/>
        <note>catalytic</note>
    </ligand>
</feature>
<evidence type="ECO:0000256" key="2">
    <source>
        <dbReference type="ARBA" id="ARBA00011738"/>
    </source>
</evidence>
<evidence type="ECO:0000256" key="8">
    <source>
        <dbReference type="HAMAP-Rule" id="MF_00972"/>
    </source>
</evidence>
<keyword evidence="3 8" id="KW-0819">tRNA processing</keyword>
<feature type="binding site" evidence="8">
    <location>
        <position position="171"/>
    </location>
    <ligand>
        <name>Zn(2+)</name>
        <dbReference type="ChEBI" id="CHEBI:29105"/>
        <note>catalytic</note>
    </ligand>
</feature>
<dbReference type="Gene3D" id="3.40.140.10">
    <property type="entry name" value="Cytidine Deaminase, domain 2"/>
    <property type="match status" value="1"/>
</dbReference>
<dbReference type="InterPro" id="IPR016192">
    <property type="entry name" value="APOBEC/CMP_deaminase_Zn-bd"/>
</dbReference>
<evidence type="ECO:0000256" key="6">
    <source>
        <dbReference type="ARBA" id="ARBA00022833"/>
    </source>
</evidence>
<dbReference type="GO" id="GO:0002100">
    <property type="term" value="P:tRNA wobble adenosine to inosine editing"/>
    <property type="evidence" value="ECO:0007669"/>
    <property type="project" value="UniProtKB-UniRule"/>
</dbReference>
<dbReference type="InterPro" id="IPR016193">
    <property type="entry name" value="Cytidine_deaminase-like"/>
</dbReference>
<comment type="function">
    <text evidence="8">Catalyzes the deamination of adenosine to inosine at the wobble position 34 of tRNA(Arg2).</text>
</comment>
<keyword evidence="4 8" id="KW-0479">Metal-binding</keyword>
<evidence type="ECO:0000256" key="1">
    <source>
        <dbReference type="ARBA" id="ARBA00010669"/>
    </source>
</evidence>
<keyword evidence="6 8" id="KW-0862">Zinc</keyword>
<dbReference type="GO" id="GO:0052717">
    <property type="term" value="F:tRNA-specific adenosine-34 deaminase activity"/>
    <property type="evidence" value="ECO:0007669"/>
    <property type="project" value="UniProtKB-UniRule"/>
</dbReference>
<proteinExistence type="inferred from homology"/>
<dbReference type="EMBL" id="CP146598">
    <property type="protein sequence ID" value="WWY03505.1"/>
    <property type="molecule type" value="Genomic_DNA"/>
</dbReference>
<dbReference type="InterPro" id="IPR002125">
    <property type="entry name" value="CMP_dCMP_dom"/>
</dbReference>
<evidence type="ECO:0000256" key="3">
    <source>
        <dbReference type="ARBA" id="ARBA00022694"/>
    </source>
</evidence>
<dbReference type="InterPro" id="IPR028883">
    <property type="entry name" value="tRNA_aden_deaminase"/>
</dbReference>
<dbReference type="Pfam" id="PF04994">
    <property type="entry name" value="TfoX_C"/>
    <property type="match status" value="1"/>
</dbReference>
<dbReference type="SUPFAM" id="SSF53927">
    <property type="entry name" value="Cytidine deaminase-like"/>
    <property type="match status" value="1"/>
</dbReference>
<evidence type="ECO:0000256" key="5">
    <source>
        <dbReference type="ARBA" id="ARBA00022801"/>
    </source>
</evidence>
<dbReference type="CDD" id="cd01285">
    <property type="entry name" value="nucleoside_deaminase"/>
    <property type="match status" value="1"/>
</dbReference>
<evidence type="ECO:0000259" key="9">
    <source>
        <dbReference type="PROSITE" id="PS51747"/>
    </source>
</evidence>
<dbReference type="PROSITE" id="PS00903">
    <property type="entry name" value="CYT_DCMP_DEAMINASES_1"/>
    <property type="match status" value="1"/>
</dbReference>
<dbReference type="Proteomes" id="UP001149607">
    <property type="component" value="Chromosome"/>
</dbReference>
<feature type="binding site" evidence="8">
    <location>
        <position position="141"/>
    </location>
    <ligand>
        <name>Zn(2+)</name>
        <dbReference type="ChEBI" id="CHEBI:29105"/>
        <note>catalytic</note>
    </ligand>
</feature>
<comment type="cofactor">
    <cofactor evidence="8">
        <name>Zn(2+)</name>
        <dbReference type="ChEBI" id="CHEBI:29105"/>
    </cofactor>
    <text evidence="8">Binds 1 zinc ion per subunit.</text>
</comment>
<dbReference type="GO" id="GO:0008270">
    <property type="term" value="F:zinc ion binding"/>
    <property type="evidence" value="ECO:0007669"/>
    <property type="project" value="UniProtKB-UniRule"/>
</dbReference>
<dbReference type="EC" id="3.5.4.33" evidence="8"/>
<feature type="active site" description="Proton donor" evidence="8">
    <location>
        <position position="143"/>
    </location>
</feature>
<evidence type="ECO:0000313" key="10">
    <source>
        <dbReference type="EMBL" id="MDD9327108.1"/>
    </source>
</evidence>
<dbReference type="Gene3D" id="1.10.150.20">
    <property type="entry name" value="5' to 3' exonuclease, C-terminal subdomain"/>
    <property type="match status" value="1"/>
</dbReference>
<dbReference type="InterPro" id="IPR007077">
    <property type="entry name" value="TfoX_C"/>
</dbReference>
<comment type="catalytic activity">
    <reaction evidence="7 8">
        <text>adenosine(34) in tRNA + H2O + H(+) = inosine(34) in tRNA + NH4(+)</text>
        <dbReference type="Rhea" id="RHEA:43168"/>
        <dbReference type="Rhea" id="RHEA-COMP:10373"/>
        <dbReference type="Rhea" id="RHEA-COMP:10374"/>
        <dbReference type="ChEBI" id="CHEBI:15377"/>
        <dbReference type="ChEBI" id="CHEBI:15378"/>
        <dbReference type="ChEBI" id="CHEBI:28938"/>
        <dbReference type="ChEBI" id="CHEBI:74411"/>
        <dbReference type="ChEBI" id="CHEBI:82852"/>
        <dbReference type="EC" id="3.5.4.33"/>
    </reaction>
</comment>